<evidence type="ECO:0000256" key="1">
    <source>
        <dbReference type="SAM" id="SignalP"/>
    </source>
</evidence>
<feature type="signal peptide" evidence="1">
    <location>
        <begin position="1"/>
        <end position="20"/>
    </location>
</feature>
<reference evidence="2 3" key="1">
    <citation type="submission" date="2017-12" db="EMBL/GenBank/DDBJ databases">
        <title>Sequencing, de novo assembly and annotation of complete genome of a new Thraustochytrid species, strain FCC1311.</title>
        <authorList>
            <person name="Sedici K."/>
            <person name="Godart F."/>
            <person name="Aiese Cigliano R."/>
            <person name="Sanseverino W."/>
            <person name="Barakat M."/>
            <person name="Ortet P."/>
            <person name="Marechal E."/>
            <person name="Cagnac O."/>
            <person name="Amato A."/>
        </authorList>
    </citation>
    <scope>NUCLEOTIDE SEQUENCE [LARGE SCALE GENOMIC DNA]</scope>
</reference>
<keyword evidence="1" id="KW-0732">Signal</keyword>
<evidence type="ECO:0000313" key="2">
    <source>
        <dbReference type="EMBL" id="GBG25838.1"/>
    </source>
</evidence>
<evidence type="ECO:0000313" key="3">
    <source>
        <dbReference type="Proteomes" id="UP000241890"/>
    </source>
</evidence>
<accession>A0A2R5G7R1</accession>
<keyword evidence="3" id="KW-1185">Reference proteome</keyword>
<comment type="caution">
    <text evidence="2">The sequence shown here is derived from an EMBL/GenBank/DDBJ whole genome shotgun (WGS) entry which is preliminary data.</text>
</comment>
<sequence>MASWTFQSPLVMLLRKVVRCLRLDLQNLKDDADVVVGATPHFRLREMLNKIANRSLGHFYLTMECNCFSTNTVPVLHWRRLKTLPQTDIHEPFSVVGDLVTGERLGKTDTPEYGEGRLVVEVLAMKEEEEEEEEEEEAVT</sequence>
<dbReference type="AlphaFoldDB" id="A0A2R5G7R1"/>
<proteinExistence type="predicted"/>
<gene>
    <name evidence="2" type="ORF">FCC1311_020572</name>
</gene>
<feature type="chain" id="PRO_5015331268" evidence="1">
    <location>
        <begin position="21"/>
        <end position="140"/>
    </location>
</feature>
<organism evidence="2 3">
    <name type="scientific">Hondaea fermentalgiana</name>
    <dbReference type="NCBI Taxonomy" id="2315210"/>
    <lineage>
        <taxon>Eukaryota</taxon>
        <taxon>Sar</taxon>
        <taxon>Stramenopiles</taxon>
        <taxon>Bigyra</taxon>
        <taxon>Labyrinthulomycetes</taxon>
        <taxon>Thraustochytrida</taxon>
        <taxon>Thraustochytriidae</taxon>
        <taxon>Hondaea</taxon>
    </lineage>
</organism>
<name>A0A2R5G7R1_9STRA</name>
<dbReference type="InParanoid" id="A0A2R5G7R1"/>
<dbReference type="EMBL" id="BEYU01000016">
    <property type="protein sequence ID" value="GBG25838.1"/>
    <property type="molecule type" value="Genomic_DNA"/>
</dbReference>
<dbReference type="Proteomes" id="UP000241890">
    <property type="component" value="Unassembled WGS sequence"/>
</dbReference>
<protein>
    <submittedName>
        <fullName evidence="2">Uncharacterized protein</fullName>
    </submittedName>
</protein>